<organism evidence="1 2">
    <name type="scientific">Parathielavia hyrcaniae</name>
    <dbReference type="NCBI Taxonomy" id="113614"/>
    <lineage>
        <taxon>Eukaryota</taxon>
        <taxon>Fungi</taxon>
        <taxon>Dikarya</taxon>
        <taxon>Ascomycota</taxon>
        <taxon>Pezizomycotina</taxon>
        <taxon>Sordariomycetes</taxon>
        <taxon>Sordariomycetidae</taxon>
        <taxon>Sordariales</taxon>
        <taxon>Chaetomiaceae</taxon>
        <taxon>Parathielavia</taxon>
    </lineage>
</organism>
<name>A0AAN6Q175_9PEZI</name>
<reference evidence="1" key="1">
    <citation type="journal article" date="2023" name="Mol. Phylogenet. Evol.">
        <title>Genome-scale phylogeny and comparative genomics of the fungal order Sordariales.</title>
        <authorList>
            <person name="Hensen N."/>
            <person name="Bonometti L."/>
            <person name="Westerberg I."/>
            <person name="Brannstrom I.O."/>
            <person name="Guillou S."/>
            <person name="Cros-Aarteil S."/>
            <person name="Calhoun S."/>
            <person name="Haridas S."/>
            <person name="Kuo A."/>
            <person name="Mondo S."/>
            <person name="Pangilinan J."/>
            <person name="Riley R."/>
            <person name="LaButti K."/>
            <person name="Andreopoulos B."/>
            <person name="Lipzen A."/>
            <person name="Chen C."/>
            <person name="Yan M."/>
            <person name="Daum C."/>
            <person name="Ng V."/>
            <person name="Clum A."/>
            <person name="Steindorff A."/>
            <person name="Ohm R.A."/>
            <person name="Martin F."/>
            <person name="Silar P."/>
            <person name="Natvig D.O."/>
            <person name="Lalanne C."/>
            <person name="Gautier V."/>
            <person name="Ament-Velasquez S.L."/>
            <person name="Kruys A."/>
            <person name="Hutchinson M.I."/>
            <person name="Powell A.J."/>
            <person name="Barry K."/>
            <person name="Miller A.N."/>
            <person name="Grigoriev I.V."/>
            <person name="Debuchy R."/>
            <person name="Gladieux P."/>
            <person name="Hiltunen Thoren M."/>
            <person name="Johannesson H."/>
        </authorList>
    </citation>
    <scope>NUCLEOTIDE SEQUENCE</scope>
    <source>
        <strain evidence="1">CBS 757.83</strain>
    </source>
</reference>
<dbReference type="EMBL" id="MU863634">
    <property type="protein sequence ID" value="KAK4101717.1"/>
    <property type="molecule type" value="Genomic_DNA"/>
</dbReference>
<reference evidence="1" key="2">
    <citation type="submission" date="2023-05" db="EMBL/GenBank/DDBJ databases">
        <authorList>
            <consortium name="Lawrence Berkeley National Laboratory"/>
            <person name="Steindorff A."/>
            <person name="Hensen N."/>
            <person name="Bonometti L."/>
            <person name="Westerberg I."/>
            <person name="Brannstrom I.O."/>
            <person name="Guillou S."/>
            <person name="Cros-Aarteil S."/>
            <person name="Calhoun S."/>
            <person name="Haridas S."/>
            <person name="Kuo A."/>
            <person name="Mondo S."/>
            <person name="Pangilinan J."/>
            <person name="Riley R."/>
            <person name="Labutti K."/>
            <person name="Andreopoulos B."/>
            <person name="Lipzen A."/>
            <person name="Chen C."/>
            <person name="Yanf M."/>
            <person name="Daum C."/>
            <person name="Ng V."/>
            <person name="Clum A."/>
            <person name="Ohm R."/>
            <person name="Martin F."/>
            <person name="Silar P."/>
            <person name="Natvig D."/>
            <person name="Lalanne C."/>
            <person name="Gautier V."/>
            <person name="Ament-Velasquez S.L."/>
            <person name="Kruys A."/>
            <person name="Hutchinson M.I."/>
            <person name="Powell A.J."/>
            <person name="Barry K."/>
            <person name="Miller A.N."/>
            <person name="Grigoriev I.V."/>
            <person name="Debuchy R."/>
            <person name="Gladieux P."/>
            <person name="Thoren M.H."/>
            <person name="Johannesson H."/>
        </authorList>
    </citation>
    <scope>NUCLEOTIDE SEQUENCE</scope>
    <source>
        <strain evidence="1">CBS 757.83</strain>
    </source>
</reference>
<protein>
    <submittedName>
        <fullName evidence="1">Uncharacterized protein</fullName>
    </submittedName>
</protein>
<comment type="caution">
    <text evidence="1">The sequence shown here is derived from an EMBL/GenBank/DDBJ whole genome shotgun (WGS) entry which is preliminary data.</text>
</comment>
<proteinExistence type="predicted"/>
<dbReference type="AlphaFoldDB" id="A0AAN6Q175"/>
<sequence length="223" mass="24365">MMYGRNTNGNAGQQDHAHRLGATLDPRLARPCRHRYAIVVVVVNRPPWATRSWPILILGCRSIDLILLSRPPKHLPISSNHAFVDGLRIRPPRRRPCLEIGWATAYPNSATGSKARGLCDGMRSGACIVCHAHRVSTCPLIQSTALARSDGAIASMDAESMFHNGSGGSQPYYIMASAVAPAQARAWYGIPGTPRNRRRYGYPDESPSGLLRRCVSRVASDTI</sequence>
<evidence type="ECO:0000313" key="2">
    <source>
        <dbReference type="Proteomes" id="UP001305647"/>
    </source>
</evidence>
<dbReference type="Proteomes" id="UP001305647">
    <property type="component" value="Unassembled WGS sequence"/>
</dbReference>
<gene>
    <name evidence="1" type="ORF">N658DRAFT_52546</name>
</gene>
<accession>A0AAN6Q175</accession>
<keyword evidence="2" id="KW-1185">Reference proteome</keyword>
<evidence type="ECO:0000313" key="1">
    <source>
        <dbReference type="EMBL" id="KAK4101717.1"/>
    </source>
</evidence>